<feature type="chain" id="PRO_5038735349" description="Ribonuclease A-domain domain-containing protein" evidence="5">
    <location>
        <begin position="27"/>
        <end position="141"/>
    </location>
</feature>
<proteinExistence type="inferred from homology"/>
<evidence type="ECO:0000256" key="2">
    <source>
        <dbReference type="ARBA" id="ARBA00005600"/>
    </source>
</evidence>
<evidence type="ECO:0000313" key="8">
    <source>
        <dbReference type="Proteomes" id="UP000827986"/>
    </source>
</evidence>
<evidence type="ECO:0000313" key="7">
    <source>
        <dbReference type="EMBL" id="KAH1181944.1"/>
    </source>
</evidence>
<reference evidence="7" key="1">
    <citation type="submission" date="2021-09" db="EMBL/GenBank/DDBJ databases">
        <title>The genome of Mauremys mutica provides insights into the evolution of semi-aquatic lifestyle.</title>
        <authorList>
            <person name="Gong S."/>
            <person name="Gao Y."/>
        </authorList>
    </citation>
    <scope>NUCLEOTIDE SEQUENCE</scope>
    <source>
        <strain evidence="7">MM-2020</strain>
        <tissue evidence="7">Muscle</tissue>
    </source>
</reference>
<dbReference type="GO" id="GO:0050830">
    <property type="term" value="P:defense response to Gram-positive bacterium"/>
    <property type="evidence" value="ECO:0007669"/>
    <property type="project" value="TreeGrafter"/>
</dbReference>
<comment type="caution">
    <text evidence="7">The sequence shown here is derived from an EMBL/GenBank/DDBJ whole genome shotgun (WGS) entry which is preliminary data.</text>
</comment>
<keyword evidence="8" id="KW-1185">Reference proteome</keyword>
<dbReference type="Pfam" id="PF00074">
    <property type="entry name" value="RnaseA"/>
    <property type="match status" value="1"/>
</dbReference>
<dbReference type="GO" id="GO:0005576">
    <property type="term" value="C:extracellular region"/>
    <property type="evidence" value="ECO:0007669"/>
    <property type="project" value="UniProtKB-SubCell"/>
</dbReference>
<dbReference type="PROSITE" id="PS51257">
    <property type="entry name" value="PROKAR_LIPOPROTEIN"/>
    <property type="match status" value="1"/>
</dbReference>
<evidence type="ECO:0000256" key="5">
    <source>
        <dbReference type="SAM" id="SignalP"/>
    </source>
</evidence>
<comment type="similarity">
    <text evidence="2">Belongs to the pancreatic ribonuclease family.</text>
</comment>
<dbReference type="PANTHER" id="PTHR11437">
    <property type="entry name" value="RIBONUCLEASE"/>
    <property type="match status" value="1"/>
</dbReference>
<dbReference type="InterPro" id="IPR023412">
    <property type="entry name" value="RNaseA_domain"/>
</dbReference>
<dbReference type="SMART" id="SM00092">
    <property type="entry name" value="RNAse_Pc"/>
    <property type="match status" value="1"/>
</dbReference>
<evidence type="ECO:0000259" key="6">
    <source>
        <dbReference type="SMART" id="SM00092"/>
    </source>
</evidence>
<dbReference type="PANTHER" id="PTHR11437:SF10">
    <property type="entry name" value="ANGIOGENIN-RELATED"/>
    <property type="match status" value="1"/>
</dbReference>
<dbReference type="GO" id="GO:0004540">
    <property type="term" value="F:RNA nuclease activity"/>
    <property type="evidence" value="ECO:0007669"/>
    <property type="project" value="TreeGrafter"/>
</dbReference>
<dbReference type="EMBL" id="JAHDVG010000467">
    <property type="protein sequence ID" value="KAH1181944.1"/>
    <property type="molecule type" value="Genomic_DNA"/>
</dbReference>
<dbReference type="OrthoDB" id="9422958at2759"/>
<evidence type="ECO:0000256" key="4">
    <source>
        <dbReference type="ARBA" id="ARBA00023157"/>
    </source>
</evidence>
<gene>
    <name evidence="7" type="ORF">KIL84_009698</name>
</gene>
<protein>
    <recommendedName>
        <fullName evidence="6">Ribonuclease A-domain domain-containing protein</fullName>
    </recommendedName>
</protein>
<keyword evidence="5" id="KW-0732">Signal</keyword>
<dbReference type="Gene3D" id="3.10.130.10">
    <property type="entry name" value="Ribonuclease A-like domain"/>
    <property type="match status" value="1"/>
</dbReference>
<organism evidence="7 8">
    <name type="scientific">Mauremys mutica</name>
    <name type="common">yellowpond turtle</name>
    <dbReference type="NCBI Taxonomy" id="74926"/>
    <lineage>
        <taxon>Eukaryota</taxon>
        <taxon>Metazoa</taxon>
        <taxon>Chordata</taxon>
        <taxon>Craniata</taxon>
        <taxon>Vertebrata</taxon>
        <taxon>Euteleostomi</taxon>
        <taxon>Archelosauria</taxon>
        <taxon>Testudinata</taxon>
        <taxon>Testudines</taxon>
        <taxon>Cryptodira</taxon>
        <taxon>Durocryptodira</taxon>
        <taxon>Testudinoidea</taxon>
        <taxon>Geoemydidae</taxon>
        <taxon>Geoemydinae</taxon>
        <taxon>Mauremys</taxon>
    </lineage>
</organism>
<feature type="signal peptide" evidence="5">
    <location>
        <begin position="1"/>
        <end position="26"/>
    </location>
</feature>
<feature type="domain" description="Ribonuclease A-domain" evidence="6">
    <location>
        <begin position="29"/>
        <end position="141"/>
    </location>
</feature>
<keyword evidence="3" id="KW-0964">Secreted</keyword>
<dbReference type="AlphaFoldDB" id="A0A9D3XI99"/>
<dbReference type="GO" id="GO:0003676">
    <property type="term" value="F:nucleic acid binding"/>
    <property type="evidence" value="ECO:0007669"/>
    <property type="project" value="InterPro"/>
</dbReference>
<dbReference type="SUPFAM" id="SSF54076">
    <property type="entry name" value="RNase A-like"/>
    <property type="match status" value="1"/>
</dbReference>
<dbReference type="InterPro" id="IPR001427">
    <property type="entry name" value="RNaseA"/>
</dbReference>
<accession>A0A9D3XI99</accession>
<comment type="subcellular location">
    <subcellularLocation>
        <location evidence="1">Secreted</location>
    </subcellularLocation>
</comment>
<evidence type="ECO:0000256" key="1">
    <source>
        <dbReference type="ARBA" id="ARBA00004613"/>
    </source>
</evidence>
<keyword evidence="4" id="KW-1015">Disulfide bond</keyword>
<sequence>MAPSRPRPVLLLTLALLAACVALTLGQKWNPLNDVFRREHVDNPKTIATNNNAYCNRMMWDRVMYWKYSNTFIHETPENITKVCTTEGVANGPYRYESKNEFNITSCTFNPWSISYTGISSSQKIVIACWDGLPVFYVKSK</sequence>
<evidence type="ECO:0000256" key="3">
    <source>
        <dbReference type="ARBA" id="ARBA00022525"/>
    </source>
</evidence>
<dbReference type="Proteomes" id="UP000827986">
    <property type="component" value="Unassembled WGS sequence"/>
</dbReference>
<dbReference type="InterPro" id="IPR036816">
    <property type="entry name" value="RNaseA-like_dom_sf"/>
</dbReference>
<name>A0A9D3XI99_9SAUR</name>